<evidence type="ECO:0000256" key="4">
    <source>
        <dbReference type="ARBA" id="ARBA00022741"/>
    </source>
</evidence>
<evidence type="ECO:0000313" key="14">
    <source>
        <dbReference type="Proteomes" id="UP001311799"/>
    </source>
</evidence>
<proteinExistence type="inferred from homology"/>
<comment type="subcellular location">
    <subcellularLocation>
        <location evidence="1">Nucleus</location>
    </subcellularLocation>
</comment>
<accession>A0AAV9Y0T7</accession>
<sequence>MSFSRKRIAQERAEWRKDHPVGFSAKYAPSEDGEGQNMMKWICKIPGKSGTPWEYGEYTLIVIFPDDYPAKPPKCIFQPPLFHPNIYPSGTVCLSILNEDEDWKPSITMKQILLGIQDLLDNPNIKSPAQAESYQLYTNNRAEYNRRIKQQALQNRPSD</sequence>
<dbReference type="SMART" id="SM00212">
    <property type="entry name" value="UBCc"/>
    <property type="match status" value="1"/>
</dbReference>
<dbReference type="GO" id="GO:0005634">
    <property type="term" value="C:nucleus"/>
    <property type="evidence" value="ECO:0007669"/>
    <property type="project" value="UniProtKB-SubCell"/>
</dbReference>
<dbReference type="Pfam" id="PF00179">
    <property type="entry name" value="UQ_con"/>
    <property type="match status" value="1"/>
</dbReference>
<comment type="pathway">
    <text evidence="2">Protein modification; protein sumoylation.</text>
</comment>
<dbReference type="FunFam" id="3.10.110.10:FF:000035">
    <property type="entry name" value="SUMO-conjugating enzyme ubc9"/>
    <property type="match status" value="1"/>
</dbReference>
<evidence type="ECO:0000256" key="11">
    <source>
        <dbReference type="RuleBase" id="RU362109"/>
    </source>
</evidence>
<dbReference type="CDD" id="cd23798">
    <property type="entry name" value="UBCc_UBE2I"/>
    <property type="match status" value="1"/>
</dbReference>
<name>A0AAV9Y0T7_9CRYT</name>
<dbReference type="PANTHER" id="PTHR24067">
    <property type="entry name" value="UBIQUITIN-CONJUGATING ENZYME E2"/>
    <property type="match status" value="1"/>
</dbReference>
<evidence type="ECO:0000259" key="12">
    <source>
        <dbReference type="PROSITE" id="PS50127"/>
    </source>
</evidence>
<keyword evidence="6 11" id="KW-0067">ATP-binding</keyword>
<comment type="caution">
    <text evidence="13">The sequence shown here is derived from an EMBL/GenBank/DDBJ whole genome shotgun (WGS) entry which is preliminary data.</text>
</comment>
<dbReference type="GO" id="GO:0019787">
    <property type="term" value="F:ubiquitin-like protein transferase activity"/>
    <property type="evidence" value="ECO:0007669"/>
    <property type="project" value="UniProtKB-ARBA"/>
</dbReference>
<dbReference type="PROSITE" id="PS00183">
    <property type="entry name" value="UBC_1"/>
    <property type="match status" value="1"/>
</dbReference>
<dbReference type="InterPro" id="IPR000608">
    <property type="entry name" value="UBC"/>
</dbReference>
<protein>
    <recommendedName>
        <fullName evidence="8">SUMO-conjugating enzyme UBC9</fullName>
    </recommendedName>
    <alternativeName>
        <fullName evidence="9">Ubiquitin carrier protein 9</fullName>
    </alternativeName>
</protein>
<dbReference type="InterPro" id="IPR050113">
    <property type="entry name" value="Ub_conjugating_enzyme"/>
</dbReference>
<dbReference type="Proteomes" id="UP001311799">
    <property type="component" value="Unassembled WGS sequence"/>
</dbReference>
<keyword evidence="7" id="KW-0539">Nucleus</keyword>
<evidence type="ECO:0000256" key="5">
    <source>
        <dbReference type="ARBA" id="ARBA00022786"/>
    </source>
</evidence>
<keyword evidence="3" id="KW-0808">Transferase</keyword>
<dbReference type="GO" id="GO:0005524">
    <property type="term" value="F:ATP binding"/>
    <property type="evidence" value="ECO:0007669"/>
    <property type="project" value="UniProtKB-UniRule"/>
</dbReference>
<evidence type="ECO:0000256" key="6">
    <source>
        <dbReference type="ARBA" id="ARBA00022840"/>
    </source>
</evidence>
<keyword evidence="5 11" id="KW-0833">Ubl conjugation pathway</keyword>
<evidence type="ECO:0000256" key="7">
    <source>
        <dbReference type="ARBA" id="ARBA00023242"/>
    </source>
</evidence>
<evidence type="ECO:0000313" key="13">
    <source>
        <dbReference type="EMBL" id="KAK6590531.1"/>
    </source>
</evidence>
<feature type="active site" description="Glycyl thioester intermediate" evidence="10">
    <location>
        <position position="93"/>
    </location>
</feature>
<evidence type="ECO:0000256" key="9">
    <source>
        <dbReference type="ARBA" id="ARBA00044296"/>
    </source>
</evidence>
<dbReference type="InterPro" id="IPR023313">
    <property type="entry name" value="UBQ-conjugating_AS"/>
</dbReference>
<evidence type="ECO:0000256" key="3">
    <source>
        <dbReference type="ARBA" id="ARBA00022679"/>
    </source>
</evidence>
<feature type="domain" description="UBC core" evidence="12">
    <location>
        <begin position="3"/>
        <end position="157"/>
    </location>
</feature>
<evidence type="ECO:0000256" key="8">
    <source>
        <dbReference type="ARBA" id="ARBA00039165"/>
    </source>
</evidence>
<comment type="similarity">
    <text evidence="11">Belongs to the ubiquitin-conjugating enzyme family.</text>
</comment>
<keyword evidence="4 11" id="KW-0547">Nucleotide-binding</keyword>
<dbReference type="PROSITE" id="PS50127">
    <property type="entry name" value="UBC_2"/>
    <property type="match status" value="1"/>
</dbReference>
<gene>
    <name evidence="13" type="ORF">RS030_152347</name>
</gene>
<evidence type="ECO:0000256" key="2">
    <source>
        <dbReference type="ARBA" id="ARBA00004718"/>
    </source>
</evidence>
<dbReference type="InterPro" id="IPR016135">
    <property type="entry name" value="UBQ-conjugating_enzyme/RWD"/>
</dbReference>
<dbReference type="GO" id="GO:0005694">
    <property type="term" value="C:chromosome"/>
    <property type="evidence" value="ECO:0007669"/>
    <property type="project" value="UniProtKB-ARBA"/>
</dbReference>
<dbReference type="SUPFAM" id="SSF54495">
    <property type="entry name" value="UBC-like"/>
    <property type="match status" value="1"/>
</dbReference>
<dbReference type="EMBL" id="JAWDEY010000006">
    <property type="protein sequence ID" value="KAK6590531.1"/>
    <property type="molecule type" value="Genomic_DNA"/>
</dbReference>
<organism evidence="13 14">
    <name type="scientific">Cryptosporidium xiaoi</name>
    <dbReference type="NCBI Taxonomy" id="659607"/>
    <lineage>
        <taxon>Eukaryota</taxon>
        <taxon>Sar</taxon>
        <taxon>Alveolata</taxon>
        <taxon>Apicomplexa</taxon>
        <taxon>Conoidasida</taxon>
        <taxon>Coccidia</taxon>
        <taxon>Eucoccidiorida</taxon>
        <taxon>Eimeriorina</taxon>
        <taxon>Cryptosporidiidae</taxon>
        <taxon>Cryptosporidium</taxon>
    </lineage>
</organism>
<dbReference type="Gene3D" id="3.10.110.10">
    <property type="entry name" value="Ubiquitin Conjugating Enzyme"/>
    <property type="match status" value="1"/>
</dbReference>
<keyword evidence="14" id="KW-1185">Reference proteome</keyword>
<dbReference type="AlphaFoldDB" id="A0AAV9Y0T7"/>
<evidence type="ECO:0000256" key="10">
    <source>
        <dbReference type="PROSITE-ProRule" id="PRU10133"/>
    </source>
</evidence>
<evidence type="ECO:0000256" key="1">
    <source>
        <dbReference type="ARBA" id="ARBA00004123"/>
    </source>
</evidence>
<reference evidence="13 14" key="1">
    <citation type="submission" date="2023-10" db="EMBL/GenBank/DDBJ databases">
        <title>Comparative genomics analysis reveals potential genetic determinants of host preference in Cryptosporidium xiaoi.</title>
        <authorList>
            <person name="Xiao L."/>
            <person name="Li J."/>
        </authorList>
    </citation>
    <scope>NUCLEOTIDE SEQUENCE [LARGE SCALE GENOMIC DNA]</scope>
    <source>
        <strain evidence="13 14">52996</strain>
    </source>
</reference>